<evidence type="ECO:0000256" key="3">
    <source>
        <dbReference type="ARBA" id="ARBA00022475"/>
    </source>
</evidence>
<dbReference type="AlphaFoldDB" id="A0A381R0Y0"/>
<feature type="transmembrane region" description="Helical" evidence="11">
    <location>
        <begin position="45"/>
        <end position="67"/>
    </location>
</feature>
<evidence type="ECO:0000256" key="10">
    <source>
        <dbReference type="ARBA" id="ARBA00042475"/>
    </source>
</evidence>
<evidence type="ECO:0000256" key="6">
    <source>
        <dbReference type="ARBA" id="ARBA00022989"/>
    </source>
</evidence>
<feature type="transmembrane region" description="Helical" evidence="11">
    <location>
        <begin position="271"/>
        <end position="291"/>
    </location>
</feature>
<keyword evidence="7" id="KW-0350">Heme biosynthesis</keyword>
<dbReference type="NCBIfam" id="NF003349">
    <property type="entry name" value="PRK04375.1-2"/>
    <property type="match status" value="1"/>
</dbReference>
<gene>
    <name evidence="12" type="ORF">METZ01_LOCUS37342</name>
</gene>
<comment type="pathway">
    <text evidence="2">Porphyrin-containing compound metabolism; heme O biosynthesis; heme O from protoheme: step 1/1.</text>
</comment>
<organism evidence="12">
    <name type="scientific">marine metagenome</name>
    <dbReference type="NCBI Taxonomy" id="408172"/>
    <lineage>
        <taxon>unclassified sequences</taxon>
        <taxon>metagenomes</taxon>
        <taxon>ecological metagenomes</taxon>
    </lineage>
</organism>
<evidence type="ECO:0000256" key="8">
    <source>
        <dbReference type="ARBA" id="ARBA00023136"/>
    </source>
</evidence>
<feature type="transmembrane region" description="Helical" evidence="11">
    <location>
        <begin position="167"/>
        <end position="187"/>
    </location>
</feature>
<protein>
    <recommendedName>
        <fullName evidence="9">Protoheme IX farnesyltransferase</fullName>
    </recommendedName>
    <alternativeName>
        <fullName evidence="10">Heme B farnesyltransferase</fullName>
    </alternativeName>
</protein>
<dbReference type="Gene3D" id="1.10.357.140">
    <property type="entry name" value="UbiA prenyltransferase"/>
    <property type="match status" value="1"/>
</dbReference>
<feature type="transmembrane region" description="Helical" evidence="11">
    <location>
        <begin position="142"/>
        <end position="161"/>
    </location>
</feature>
<feature type="transmembrane region" description="Helical" evidence="11">
    <location>
        <begin position="88"/>
        <end position="111"/>
    </location>
</feature>
<feature type="transmembrane region" description="Helical" evidence="11">
    <location>
        <begin position="21"/>
        <end position="39"/>
    </location>
</feature>
<dbReference type="NCBIfam" id="TIGR01473">
    <property type="entry name" value="cyoE_ctaB"/>
    <property type="match status" value="1"/>
</dbReference>
<dbReference type="GO" id="GO:0008495">
    <property type="term" value="F:protoheme IX farnesyltransferase activity"/>
    <property type="evidence" value="ECO:0007669"/>
    <property type="project" value="InterPro"/>
</dbReference>
<evidence type="ECO:0000256" key="9">
    <source>
        <dbReference type="ARBA" id="ARBA00040810"/>
    </source>
</evidence>
<evidence type="ECO:0000313" key="12">
    <source>
        <dbReference type="EMBL" id="SUZ84488.1"/>
    </source>
</evidence>
<dbReference type="InterPro" id="IPR044878">
    <property type="entry name" value="UbiA_sf"/>
</dbReference>
<keyword evidence="8 11" id="KW-0472">Membrane</keyword>
<evidence type="ECO:0000256" key="4">
    <source>
        <dbReference type="ARBA" id="ARBA00022679"/>
    </source>
</evidence>
<evidence type="ECO:0000256" key="1">
    <source>
        <dbReference type="ARBA" id="ARBA00004651"/>
    </source>
</evidence>
<evidence type="ECO:0000256" key="5">
    <source>
        <dbReference type="ARBA" id="ARBA00022692"/>
    </source>
</evidence>
<feature type="transmembrane region" description="Helical" evidence="11">
    <location>
        <begin position="117"/>
        <end position="135"/>
    </location>
</feature>
<feature type="transmembrane region" description="Helical" evidence="11">
    <location>
        <begin position="240"/>
        <end position="259"/>
    </location>
</feature>
<evidence type="ECO:0000256" key="7">
    <source>
        <dbReference type="ARBA" id="ARBA00023133"/>
    </source>
</evidence>
<dbReference type="GO" id="GO:0006783">
    <property type="term" value="P:heme biosynthetic process"/>
    <property type="evidence" value="ECO:0007669"/>
    <property type="project" value="UniProtKB-KW"/>
</dbReference>
<dbReference type="InterPro" id="IPR006369">
    <property type="entry name" value="Protohaem_IX_farnesylTrfase"/>
</dbReference>
<reference evidence="12" key="1">
    <citation type="submission" date="2018-05" db="EMBL/GenBank/DDBJ databases">
        <authorList>
            <person name="Lanie J.A."/>
            <person name="Ng W.-L."/>
            <person name="Kazmierczak K.M."/>
            <person name="Andrzejewski T.M."/>
            <person name="Davidsen T.M."/>
            <person name="Wayne K.J."/>
            <person name="Tettelin H."/>
            <person name="Glass J.I."/>
            <person name="Rusch D."/>
            <person name="Podicherti R."/>
            <person name="Tsui H.-C.T."/>
            <person name="Winkler M.E."/>
        </authorList>
    </citation>
    <scope>NUCLEOTIDE SEQUENCE</scope>
</reference>
<keyword evidence="4" id="KW-0808">Transferase</keyword>
<dbReference type="CDD" id="cd13957">
    <property type="entry name" value="PT_UbiA_Cox10"/>
    <property type="match status" value="1"/>
</dbReference>
<proteinExistence type="inferred from homology"/>
<feature type="transmembrane region" description="Helical" evidence="11">
    <location>
        <begin position="216"/>
        <end position="234"/>
    </location>
</feature>
<accession>A0A381R0Y0</accession>
<dbReference type="HAMAP" id="MF_00154">
    <property type="entry name" value="CyoE_CtaB"/>
    <property type="match status" value="1"/>
</dbReference>
<keyword evidence="3" id="KW-1003">Cell membrane</keyword>
<dbReference type="GO" id="GO:0005886">
    <property type="term" value="C:plasma membrane"/>
    <property type="evidence" value="ECO:0007669"/>
    <property type="project" value="UniProtKB-SubCell"/>
</dbReference>
<dbReference type="EMBL" id="UINC01001594">
    <property type="protein sequence ID" value="SUZ84488.1"/>
    <property type="molecule type" value="Genomic_DNA"/>
</dbReference>
<dbReference type="InterPro" id="IPR000537">
    <property type="entry name" value="UbiA_prenyltransferase"/>
</dbReference>
<dbReference type="PROSITE" id="PS00943">
    <property type="entry name" value="UBIA"/>
    <property type="match status" value="1"/>
</dbReference>
<dbReference type="Pfam" id="PF01040">
    <property type="entry name" value="UbiA"/>
    <property type="match status" value="1"/>
</dbReference>
<name>A0A381R0Y0_9ZZZZ</name>
<feature type="non-terminal residue" evidence="12">
    <location>
        <position position="1"/>
    </location>
</feature>
<keyword evidence="6 11" id="KW-1133">Transmembrane helix</keyword>
<dbReference type="PANTHER" id="PTHR43448">
    <property type="entry name" value="PROTOHEME IX FARNESYLTRANSFERASE, MITOCHONDRIAL"/>
    <property type="match status" value="1"/>
</dbReference>
<evidence type="ECO:0000256" key="11">
    <source>
        <dbReference type="SAM" id="Phobius"/>
    </source>
</evidence>
<keyword evidence="5 11" id="KW-0812">Transmembrane</keyword>
<dbReference type="PANTHER" id="PTHR43448:SF7">
    <property type="entry name" value="4-HYDROXYBENZOATE SOLANESYLTRANSFERASE"/>
    <property type="match status" value="1"/>
</dbReference>
<evidence type="ECO:0000256" key="2">
    <source>
        <dbReference type="ARBA" id="ARBA00004919"/>
    </source>
</evidence>
<sequence>VLIDNARHVWRDYLEMCKPRVILLMLMCATVGMFLSVPGMVPPKIILFGLVGIALVAASAAAVNHIADAQIDMRMARTQDRPIATGRVSVSQGVVFAGIIGASGLAILYYLVNPLTAVLNLVSWIGYGLIYTLYLKRATPQNIVIGGLFGAAPPLFGWTAVTNTIEPGALLLVLIIYAWTPPHFWALALDRKAEYENVEVPMLPITHGEAYTRWQILFYTVILLVCSVLPFSIGMSGWPYLLAALALGAVFVFWAVALFTKQNERVPIRTFRYSITYLTVLFLALLVDHYLPWAS</sequence>
<dbReference type="InterPro" id="IPR030470">
    <property type="entry name" value="UbiA_prenylTrfase_CS"/>
</dbReference>
<comment type="subcellular location">
    <subcellularLocation>
        <location evidence="1">Cell membrane</location>
        <topology evidence="1">Multi-pass membrane protein</topology>
    </subcellularLocation>
</comment>